<gene>
    <name evidence="4" type="ORF">PhCBS80983_g02689</name>
</gene>
<proteinExistence type="inferred from homology"/>
<dbReference type="InterPro" id="IPR003737">
    <property type="entry name" value="GlcNAc_PI_deacetylase-related"/>
</dbReference>
<evidence type="ECO:0000256" key="1">
    <source>
        <dbReference type="ARBA" id="ARBA00006066"/>
    </source>
</evidence>
<dbReference type="AlphaFoldDB" id="A0A507E7K2"/>
<dbReference type="GO" id="GO:0016020">
    <property type="term" value="C:membrane"/>
    <property type="evidence" value="ECO:0007669"/>
    <property type="project" value="GOC"/>
</dbReference>
<dbReference type="Proteomes" id="UP000318582">
    <property type="component" value="Unassembled WGS sequence"/>
</dbReference>
<comment type="caution">
    <text evidence="4">The sequence shown here is derived from an EMBL/GenBank/DDBJ whole genome shotgun (WGS) entry which is preliminary data.</text>
</comment>
<dbReference type="EC" id="3.5.1.89" evidence="2"/>
<reference evidence="4 5" key="1">
    <citation type="journal article" date="2019" name="Sci. Rep.">
        <title>Comparative genomics of chytrid fungi reveal insights into the obligate biotrophic and pathogenic lifestyle of Synchytrium endobioticum.</title>
        <authorList>
            <person name="van de Vossenberg B.T.L.H."/>
            <person name="Warris S."/>
            <person name="Nguyen H.D.T."/>
            <person name="van Gent-Pelzer M.P.E."/>
            <person name="Joly D.L."/>
            <person name="van de Geest H.C."/>
            <person name="Bonants P.J.M."/>
            <person name="Smith D.S."/>
            <person name="Levesque C.A."/>
            <person name="van der Lee T.A.J."/>
        </authorList>
    </citation>
    <scope>NUCLEOTIDE SEQUENCE [LARGE SCALE GENOMIC DNA]</scope>
    <source>
        <strain evidence="4 5">CBS 809.83</strain>
    </source>
</reference>
<dbReference type="UniPathway" id="UPA00196"/>
<evidence type="ECO:0000313" key="5">
    <source>
        <dbReference type="Proteomes" id="UP000318582"/>
    </source>
</evidence>
<evidence type="ECO:0000256" key="2">
    <source>
        <dbReference type="ARBA" id="ARBA00012176"/>
    </source>
</evidence>
<dbReference type="PANTHER" id="PTHR12993:SF11">
    <property type="entry name" value="N-ACETYLGLUCOSAMINYL-PHOSPHATIDYLINOSITOL DE-N-ACETYLASE"/>
    <property type="match status" value="1"/>
</dbReference>
<dbReference type="GO" id="GO:0000225">
    <property type="term" value="F:N-acetylglucosaminylphosphatidylinositol deacetylase activity"/>
    <property type="evidence" value="ECO:0007669"/>
    <property type="project" value="UniProtKB-EC"/>
</dbReference>
<comment type="similarity">
    <text evidence="1">Belongs to the PIGL family.</text>
</comment>
<name>A0A507E7K2_9FUNG</name>
<protein>
    <recommendedName>
        <fullName evidence="2">N-acetylglucosaminylphosphatidylinositol deacetylase</fullName>
        <ecNumber evidence="2">3.5.1.89</ecNumber>
    </recommendedName>
</protein>
<dbReference type="STRING" id="109895.A0A507E7K2"/>
<accession>A0A507E7K2</accession>
<dbReference type="PANTHER" id="PTHR12993">
    <property type="entry name" value="N-ACETYLGLUCOSAMINYL-PHOSPHATIDYLINOSITOL DE-N-ACETYLASE-RELATED"/>
    <property type="match status" value="1"/>
</dbReference>
<keyword evidence="3" id="KW-0812">Transmembrane</keyword>
<dbReference type="GO" id="GO:0006506">
    <property type="term" value="P:GPI anchor biosynthetic process"/>
    <property type="evidence" value="ECO:0007669"/>
    <property type="project" value="UniProtKB-UniPathway"/>
</dbReference>
<dbReference type="Gene3D" id="3.40.50.10320">
    <property type="entry name" value="LmbE-like"/>
    <property type="match status" value="1"/>
</dbReference>
<dbReference type="EMBL" id="QEAQ01000029">
    <property type="protein sequence ID" value="TPX59080.1"/>
    <property type="molecule type" value="Genomic_DNA"/>
</dbReference>
<keyword evidence="5" id="KW-1185">Reference proteome</keyword>
<feature type="transmembrane region" description="Helical" evidence="3">
    <location>
        <begin position="6"/>
        <end position="26"/>
    </location>
</feature>
<dbReference type="SUPFAM" id="SSF102588">
    <property type="entry name" value="LmbE-like"/>
    <property type="match status" value="1"/>
</dbReference>
<keyword evidence="3" id="KW-1133">Transmembrane helix</keyword>
<keyword evidence="3" id="KW-0472">Membrane</keyword>
<dbReference type="GO" id="GO:0005783">
    <property type="term" value="C:endoplasmic reticulum"/>
    <property type="evidence" value="ECO:0007669"/>
    <property type="project" value="TreeGrafter"/>
</dbReference>
<organism evidence="4 5">
    <name type="scientific">Powellomyces hirtus</name>
    <dbReference type="NCBI Taxonomy" id="109895"/>
    <lineage>
        <taxon>Eukaryota</taxon>
        <taxon>Fungi</taxon>
        <taxon>Fungi incertae sedis</taxon>
        <taxon>Chytridiomycota</taxon>
        <taxon>Chytridiomycota incertae sedis</taxon>
        <taxon>Chytridiomycetes</taxon>
        <taxon>Spizellomycetales</taxon>
        <taxon>Powellomycetaceae</taxon>
        <taxon>Powellomyces</taxon>
    </lineage>
</organism>
<evidence type="ECO:0000313" key="4">
    <source>
        <dbReference type="EMBL" id="TPX59080.1"/>
    </source>
</evidence>
<dbReference type="Pfam" id="PF02585">
    <property type="entry name" value="PIG-L"/>
    <property type="match status" value="1"/>
</dbReference>
<evidence type="ECO:0000256" key="3">
    <source>
        <dbReference type="SAM" id="Phobius"/>
    </source>
</evidence>
<sequence length="228" mass="24623">MSDPFTLALFALVSVAGPLVYVLLLLSKPTSAVRQALVPAPLRPILKQYNRLSVLLITAHPDDECMFFAPTVIQLAAGGAEVGVLCLSQGNADGLGSTRRKELVESCKALGVHASRVTCLDHPDLQDNPKLWWKAEVVAEAIRAHVAERKVDVIITFDLGGVSGHSNHKALYEGVRYFMNLPSPPSKSPTPTPTCYALNTVMIVRKYLSVLDIGQTAAHARQVGYEAP</sequence>
<dbReference type="InterPro" id="IPR024078">
    <property type="entry name" value="LmbE-like_dom_sf"/>
</dbReference>